<protein>
    <submittedName>
        <fullName evidence="1">PilZ domain-containing protein</fullName>
    </submittedName>
</protein>
<name>A0ABU5DZV0_9PROT</name>
<dbReference type="RefSeq" id="WP_320501324.1">
    <property type="nucleotide sequence ID" value="NZ_JAXCLX010000002.1"/>
</dbReference>
<dbReference type="SUPFAM" id="SSF141371">
    <property type="entry name" value="PilZ domain-like"/>
    <property type="match status" value="1"/>
</dbReference>
<proteinExistence type="predicted"/>
<gene>
    <name evidence="1" type="ORF">SMD31_13000</name>
</gene>
<dbReference type="Proteomes" id="UP001271769">
    <property type="component" value="Unassembled WGS sequence"/>
</dbReference>
<organism evidence="1 2">
    <name type="scientific">Dongia rigui</name>
    <dbReference type="NCBI Taxonomy" id="940149"/>
    <lineage>
        <taxon>Bacteria</taxon>
        <taxon>Pseudomonadati</taxon>
        <taxon>Pseudomonadota</taxon>
        <taxon>Alphaproteobacteria</taxon>
        <taxon>Rhodospirillales</taxon>
        <taxon>Dongiaceae</taxon>
        <taxon>Dongia</taxon>
    </lineage>
</organism>
<sequence>MADDDQDPDHRRQPRFQFGGTAMLVFDDDNARRTLAITNYRNISQGGACILTPDVKGFATGDRMYLMPERYRRKREAVVVDLGTGRLHLEIPRSQELSEFEVAEILEKLNLLDGKD</sequence>
<evidence type="ECO:0000313" key="2">
    <source>
        <dbReference type="Proteomes" id="UP001271769"/>
    </source>
</evidence>
<keyword evidence="2" id="KW-1185">Reference proteome</keyword>
<dbReference type="EMBL" id="JAXCLX010000002">
    <property type="protein sequence ID" value="MDY0872852.1"/>
    <property type="molecule type" value="Genomic_DNA"/>
</dbReference>
<comment type="caution">
    <text evidence="1">The sequence shown here is derived from an EMBL/GenBank/DDBJ whole genome shotgun (WGS) entry which is preliminary data.</text>
</comment>
<accession>A0ABU5DZV0</accession>
<reference evidence="1 2" key="1">
    <citation type="journal article" date="2013" name="Antonie Van Leeuwenhoek">
        <title>Dongia rigui sp. nov., isolated from freshwater of a large wetland in Korea.</title>
        <authorList>
            <person name="Baik K.S."/>
            <person name="Hwang Y.M."/>
            <person name="Choi J.S."/>
            <person name="Kwon J."/>
            <person name="Seong C.N."/>
        </authorList>
    </citation>
    <scope>NUCLEOTIDE SEQUENCE [LARGE SCALE GENOMIC DNA]</scope>
    <source>
        <strain evidence="1 2">04SU4-P</strain>
    </source>
</reference>
<evidence type="ECO:0000313" key="1">
    <source>
        <dbReference type="EMBL" id="MDY0872852.1"/>
    </source>
</evidence>